<feature type="region of interest" description="Disordered" evidence="1">
    <location>
        <begin position="1"/>
        <end position="212"/>
    </location>
</feature>
<feature type="compositionally biased region" description="Basic residues" evidence="1">
    <location>
        <begin position="18"/>
        <end position="27"/>
    </location>
</feature>
<feature type="non-terminal residue" evidence="2">
    <location>
        <position position="1"/>
    </location>
</feature>
<evidence type="ECO:0000256" key="1">
    <source>
        <dbReference type="SAM" id="MobiDB-lite"/>
    </source>
</evidence>
<feature type="compositionally biased region" description="Low complexity" evidence="1">
    <location>
        <begin position="203"/>
        <end position="212"/>
    </location>
</feature>
<reference evidence="2" key="1">
    <citation type="submission" date="2020-02" db="EMBL/GenBank/DDBJ databases">
        <authorList>
            <person name="Meier V. D."/>
        </authorList>
    </citation>
    <scope>NUCLEOTIDE SEQUENCE</scope>
    <source>
        <strain evidence="2">AVDCRST_MAG32</strain>
    </source>
</reference>
<feature type="compositionally biased region" description="Basic and acidic residues" evidence="1">
    <location>
        <begin position="519"/>
        <end position="531"/>
    </location>
</feature>
<accession>A0A6J4MZ69</accession>
<feature type="compositionally biased region" description="Low complexity" evidence="1">
    <location>
        <begin position="70"/>
        <end position="84"/>
    </location>
</feature>
<organism evidence="2">
    <name type="scientific">uncultured Nocardioides sp</name>
    <dbReference type="NCBI Taxonomy" id="198441"/>
    <lineage>
        <taxon>Bacteria</taxon>
        <taxon>Bacillati</taxon>
        <taxon>Actinomycetota</taxon>
        <taxon>Actinomycetes</taxon>
        <taxon>Propionibacteriales</taxon>
        <taxon>Nocardioidaceae</taxon>
        <taxon>Nocardioides</taxon>
        <taxon>environmental samples</taxon>
    </lineage>
</organism>
<proteinExistence type="predicted"/>
<feature type="compositionally biased region" description="Basic and acidic residues" evidence="1">
    <location>
        <begin position="497"/>
        <end position="507"/>
    </location>
</feature>
<feature type="compositionally biased region" description="Basic residues" evidence="1">
    <location>
        <begin position="187"/>
        <end position="198"/>
    </location>
</feature>
<dbReference type="GO" id="GO:0004824">
    <property type="term" value="F:lysine-tRNA ligase activity"/>
    <property type="evidence" value="ECO:0007669"/>
    <property type="project" value="UniProtKB-EC"/>
</dbReference>
<feature type="compositionally biased region" description="Basic residues" evidence="1">
    <location>
        <begin position="170"/>
        <end position="181"/>
    </location>
</feature>
<feature type="compositionally biased region" description="Basic residues" evidence="1">
    <location>
        <begin position="1"/>
        <end position="10"/>
    </location>
</feature>
<feature type="compositionally biased region" description="Low complexity" evidence="1">
    <location>
        <begin position="475"/>
        <end position="486"/>
    </location>
</feature>
<gene>
    <name evidence="2" type="ORF">AVDCRST_MAG32-677</name>
</gene>
<feature type="compositionally biased region" description="Low complexity" evidence="1">
    <location>
        <begin position="104"/>
        <end position="121"/>
    </location>
</feature>
<name>A0A6J4MZ69_9ACTN</name>
<protein>
    <submittedName>
        <fullName evidence="2">Lysyl-tRNA synthetase (Class I)</fullName>
        <ecNumber evidence="2">6.1.1.6</ecNumber>
    </submittedName>
</protein>
<feature type="compositionally biased region" description="Basic and acidic residues" evidence="1">
    <location>
        <begin position="416"/>
        <end position="429"/>
    </location>
</feature>
<feature type="compositionally biased region" description="Basic and acidic residues" evidence="1">
    <location>
        <begin position="557"/>
        <end position="568"/>
    </location>
</feature>
<keyword evidence="2" id="KW-0436">Ligase</keyword>
<dbReference type="AlphaFoldDB" id="A0A6J4MZ69"/>
<dbReference type="EMBL" id="CADCUM010000027">
    <property type="protein sequence ID" value="CAA9370295.1"/>
    <property type="molecule type" value="Genomic_DNA"/>
</dbReference>
<feature type="non-terminal residue" evidence="2">
    <location>
        <position position="568"/>
    </location>
</feature>
<feature type="region of interest" description="Disordered" evidence="1">
    <location>
        <begin position="363"/>
        <end position="568"/>
    </location>
</feature>
<feature type="compositionally biased region" description="Basic residues" evidence="1">
    <location>
        <begin position="53"/>
        <end position="69"/>
    </location>
</feature>
<evidence type="ECO:0000313" key="2">
    <source>
        <dbReference type="EMBL" id="CAA9370295.1"/>
    </source>
</evidence>
<feature type="compositionally biased region" description="Basic residues" evidence="1">
    <location>
        <begin position="431"/>
        <end position="441"/>
    </location>
</feature>
<feature type="compositionally biased region" description="Low complexity" evidence="1">
    <location>
        <begin position="363"/>
        <end position="376"/>
    </location>
</feature>
<feature type="compositionally biased region" description="Gly residues" evidence="1">
    <location>
        <begin position="383"/>
        <end position="397"/>
    </location>
</feature>
<feature type="compositionally biased region" description="Basic residues" evidence="1">
    <location>
        <begin position="85"/>
        <end position="103"/>
    </location>
</feature>
<dbReference type="EC" id="6.1.1.6" evidence="2"/>
<feature type="compositionally biased region" description="Basic residues" evidence="1">
    <location>
        <begin position="458"/>
        <end position="474"/>
    </location>
</feature>
<keyword evidence="2" id="KW-0030">Aminoacyl-tRNA synthetase</keyword>
<sequence>GARRTAGRSHRLGDAGGGRRRTARRRGQAGDRVLGCIALGTGPPGQPAGVPHHPLRGRRAAAPGHRGHPPARVGRLRPLPQGPRGRARRVGRAHRPPAHRRPRPVGVPRLLVRPLQGAAAARARRPRRGDDRDLPDGALPVRDLPREGPGRRARAAPDRGGAGASPHQEARRRRRAGHRDRRPGGRGARRLGRRRRRGGLGSGRPRALPLQALLPRVRPRHRHRHVVRRRDHRPRLHVRVRDHRRDQPRHRGRGQARVEGRLADALGALPRRLRGGRGRPRDARLLLHRRARARRVDLRDAEAGLVRLRVRGLRGDPEDVLLRGRRAHRGRRAAGARGADPALALRPTLAQAGLHRRLRCRGGAAVRRVGRPGPQGRRPRQAGPGGAGARAGLGRGRGSAPRLTRGRPVPHPLLGRGRDGRVRRADQPGRGRPRLPPRLGRRPPAPAGPGHGVDRLAPRRPAHHGPRHPRHRAARLAVGGRGAVAADLPRPAAGLDGPRRGHGDRLRHPQGRPWAGRRRPADRPGEGRPEAVLRAALPPAGRQGAWPTAAHPHRGAGRREGPHATRGL</sequence>